<feature type="region of interest" description="Disordered" evidence="1">
    <location>
        <begin position="1"/>
        <end position="45"/>
    </location>
</feature>
<accession>A0AAW5CWA4</accession>
<evidence type="ECO:0000313" key="3">
    <source>
        <dbReference type="Proteomes" id="UP001200089"/>
    </source>
</evidence>
<protein>
    <submittedName>
        <fullName evidence="2">Uncharacterized protein</fullName>
    </submittedName>
</protein>
<dbReference type="RefSeq" id="WP_237972502.1">
    <property type="nucleotide sequence ID" value="NZ_JAKNDE010000019.1"/>
</dbReference>
<evidence type="ECO:0000256" key="1">
    <source>
        <dbReference type="SAM" id="MobiDB-lite"/>
    </source>
</evidence>
<proteinExistence type="predicted"/>
<feature type="compositionally biased region" description="Polar residues" evidence="1">
    <location>
        <begin position="34"/>
        <end position="45"/>
    </location>
</feature>
<evidence type="ECO:0000313" key="2">
    <source>
        <dbReference type="EMBL" id="MCG5034736.1"/>
    </source>
</evidence>
<sequence>MESRTPEEDRKKAGAWNGSIHQKNIKETSKDSESMIQNPGTRSAQYTTINIEESRNQIGTTFHSEYRSIQTKVNNAAHTTTKNYFRAQEGGGAGGGPSGYGTLRWPSPCIFPH</sequence>
<feature type="compositionally biased region" description="Basic and acidic residues" evidence="1">
    <location>
        <begin position="24"/>
        <end position="33"/>
    </location>
</feature>
<feature type="region of interest" description="Disordered" evidence="1">
    <location>
        <begin position="86"/>
        <end position="113"/>
    </location>
</feature>
<dbReference type="EMBL" id="JAKNDE010000019">
    <property type="protein sequence ID" value="MCG5034736.1"/>
    <property type="molecule type" value="Genomic_DNA"/>
</dbReference>
<dbReference type="Proteomes" id="UP001200089">
    <property type="component" value="Unassembled WGS sequence"/>
</dbReference>
<gene>
    <name evidence="2" type="ORF">L0P48_14165</name>
</gene>
<dbReference type="AlphaFoldDB" id="A0AAW5CWA4"/>
<comment type="caution">
    <text evidence="2">The sequence shown here is derived from an EMBL/GenBank/DDBJ whole genome shotgun (WGS) entry which is preliminary data.</text>
</comment>
<organism evidence="2 3">
    <name type="scientific">Blautia massiliensis</name>
    <name type="common">ex Durand et al. 2017</name>
    <dbReference type="NCBI Taxonomy" id="1737424"/>
    <lineage>
        <taxon>Bacteria</taxon>
        <taxon>Bacillati</taxon>
        <taxon>Bacillota</taxon>
        <taxon>Clostridia</taxon>
        <taxon>Lachnospirales</taxon>
        <taxon>Lachnospiraceae</taxon>
        <taxon>Blautia</taxon>
    </lineage>
</organism>
<name>A0AAW5CWA4_9FIRM</name>
<feature type="compositionally biased region" description="Gly residues" evidence="1">
    <location>
        <begin position="89"/>
        <end position="99"/>
    </location>
</feature>
<reference evidence="2" key="1">
    <citation type="submission" date="2022-01" db="EMBL/GenBank/DDBJ databases">
        <title>Collection of gut derived symbiotic bacterial strains cultured from healthy donors.</title>
        <authorList>
            <person name="Lin H."/>
            <person name="Kohout C."/>
            <person name="Waligurski E."/>
            <person name="Pamer E.G."/>
        </authorList>
    </citation>
    <scope>NUCLEOTIDE SEQUENCE</scope>
    <source>
        <strain evidence="2">DFI.1.11</strain>
    </source>
</reference>
<feature type="compositionally biased region" description="Basic and acidic residues" evidence="1">
    <location>
        <begin position="1"/>
        <end position="12"/>
    </location>
</feature>